<keyword evidence="2" id="KW-1185">Reference proteome</keyword>
<evidence type="ECO:0000313" key="1">
    <source>
        <dbReference type="EMBL" id="KNZ55826.1"/>
    </source>
</evidence>
<comment type="caution">
    <text evidence="1">The sequence shown here is derived from an EMBL/GenBank/DDBJ whole genome shotgun (WGS) entry which is preliminary data.</text>
</comment>
<dbReference type="AlphaFoldDB" id="A0A0L6V4X6"/>
<name>A0A0L6V4X6_9BASI</name>
<dbReference type="EMBL" id="LAVV01007469">
    <property type="protein sequence ID" value="KNZ55826.1"/>
    <property type="molecule type" value="Genomic_DNA"/>
</dbReference>
<organism evidence="1 2">
    <name type="scientific">Puccinia sorghi</name>
    <dbReference type="NCBI Taxonomy" id="27349"/>
    <lineage>
        <taxon>Eukaryota</taxon>
        <taxon>Fungi</taxon>
        <taxon>Dikarya</taxon>
        <taxon>Basidiomycota</taxon>
        <taxon>Pucciniomycotina</taxon>
        <taxon>Pucciniomycetes</taxon>
        <taxon>Pucciniales</taxon>
        <taxon>Pucciniaceae</taxon>
        <taxon>Puccinia</taxon>
    </lineage>
</organism>
<accession>A0A0L6V4X6</accession>
<sequence>MHSTWHQANQAKLVHNLQPTHNIISVYEKFKINNLHVSAMETALVDWNRGYGLYVSCLGRIRTKDAGCVLDQSLMSSLVLEHMDGSGLGKQLLNQDWKGGHIMTGKHLDHVTWSRNMSSSYSCTNRTGMEHRLRGNISFIFEKLANRNNYARKKKERRRKVTREHRGQFLRLHSCWLRVTHIYAAKVKFQRFGCPNIQVQKVYHTGASCLSMKVAKGIQSRHDYSKFPFLIPAQHLINHHFTMSNLLCLGKFIITLFCPTPISFPEFHQPAFLQRGTIQVHIWCYQVSGLIYWQLLLPNF</sequence>
<gene>
    <name evidence="1" type="ORF">VP01_2570g1</name>
</gene>
<dbReference type="Proteomes" id="UP000037035">
    <property type="component" value="Unassembled WGS sequence"/>
</dbReference>
<protein>
    <submittedName>
        <fullName evidence="1">Uncharacterized protein</fullName>
    </submittedName>
</protein>
<proteinExistence type="predicted"/>
<dbReference type="VEuPathDB" id="FungiDB:VP01_2570g1"/>
<evidence type="ECO:0000313" key="2">
    <source>
        <dbReference type="Proteomes" id="UP000037035"/>
    </source>
</evidence>
<reference evidence="1 2" key="1">
    <citation type="submission" date="2015-08" db="EMBL/GenBank/DDBJ databases">
        <title>Next Generation Sequencing and Analysis of the Genome of Puccinia sorghi L Schw, the Causal Agent of Maize Common Rust.</title>
        <authorList>
            <person name="Rochi L."/>
            <person name="Burguener G."/>
            <person name="Darino M."/>
            <person name="Turjanski A."/>
            <person name="Kreff E."/>
            <person name="Dieguez M.J."/>
            <person name="Sacco F."/>
        </authorList>
    </citation>
    <scope>NUCLEOTIDE SEQUENCE [LARGE SCALE GENOMIC DNA]</scope>
    <source>
        <strain evidence="1 2">RO10H11247</strain>
    </source>
</reference>